<reference evidence="2" key="1">
    <citation type="journal article" date="2014" name="Int. J. Syst. Evol. Microbiol.">
        <title>Complete genome sequence of Corynebacterium casei LMG S-19264T (=DSM 44701T), isolated from a smear-ripened cheese.</title>
        <authorList>
            <consortium name="US DOE Joint Genome Institute (JGI-PGF)"/>
            <person name="Walter F."/>
            <person name="Albersmeier A."/>
            <person name="Kalinowski J."/>
            <person name="Ruckert C."/>
        </authorList>
    </citation>
    <scope>NUCLEOTIDE SEQUENCE</scope>
    <source>
        <strain evidence="2">CCM 7897</strain>
    </source>
</reference>
<reference evidence="2" key="2">
    <citation type="submission" date="2020-09" db="EMBL/GenBank/DDBJ databases">
        <authorList>
            <person name="Sun Q."/>
            <person name="Sedlacek I."/>
        </authorList>
    </citation>
    <scope>NUCLEOTIDE SEQUENCE</scope>
    <source>
        <strain evidence="2">CCM 7897</strain>
    </source>
</reference>
<dbReference type="PANTHER" id="PTHR43451">
    <property type="entry name" value="ACETYLTRANSFERASE (GNAT) FAMILY PROTEIN"/>
    <property type="match status" value="1"/>
</dbReference>
<evidence type="ECO:0000313" key="2">
    <source>
        <dbReference type="EMBL" id="GGF72703.1"/>
    </source>
</evidence>
<comment type="caution">
    <text evidence="2">The sequence shown here is derived from an EMBL/GenBank/DDBJ whole genome shotgun (WGS) entry which is preliminary data.</text>
</comment>
<dbReference type="PROSITE" id="PS51186">
    <property type="entry name" value="GNAT"/>
    <property type="match status" value="1"/>
</dbReference>
<dbReference type="InterPro" id="IPR052564">
    <property type="entry name" value="N-acetyltrans/Recomb-assoc"/>
</dbReference>
<evidence type="ECO:0000259" key="1">
    <source>
        <dbReference type="PROSITE" id="PS51186"/>
    </source>
</evidence>
<gene>
    <name evidence="2" type="ORF">GCM10007301_35660</name>
</gene>
<feature type="domain" description="N-acetyltransferase" evidence="1">
    <location>
        <begin position="13"/>
        <end position="153"/>
    </location>
</feature>
<dbReference type="Gene3D" id="3.40.630.30">
    <property type="match status" value="1"/>
</dbReference>
<organism evidence="2 3">
    <name type="scientific">Azorhizobium oxalatiphilum</name>
    <dbReference type="NCBI Taxonomy" id="980631"/>
    <lineage>
        <taxon>Bacteria</taxon>
        <taxon>Pseudomonadati</taxon>
        <taxon>Pseudomonadota</taxon>
        <taxon>Alphaproteobacteria</taxon>
        <taxon>Hyphomicrobiales</taxon>
        <taxon>Xanthobacteraceae</taxon>
        <taxon>Azorhizobium</taxon>
    </lineage>
</organism>
<evidence type="ECO:0000313" key="3">
    <source>
        <dbReference type="Proteomes" id="UP000606044"/>
    </source>
</evidence>
<name>A0A917FEU9_9HYPH</name>
<proteinExistence type="predicted"/>
<dbReference type="CDD" id="cd04301">
    <property type="entry name" value="NAT_SF"/>
    <property type="match status" value="1"/>
</dbReference>
<protein>
    <recommendedName>
        <fullName evidence="1">N-acetyltransferase domain-containing protein</fullName>
    </recommendedName>
</protein>
<dbReference type="AlphaFoldDB" id="A0A917FEU9"/>
<dbReference type="RefSeq" id="WP_188581018.1">
    <property type="nucleotide sequence ID" value="NZ_BMCT01000005.1"/>
</dbReference>
<dbReference type="GO" id="GO:0016747">
    <property type="term" value="F:acyltransferase activity, transferring groups other than amino-acyl groups"/>
    <property type="evidence" value="ECO:0007669"/>
    <property type="project" value="InterPro"/>
</dbReference>
<keyword evidence="3" id="KW-1185">Reference proteome</keyword>
<sequence>MTNTTQLRPMLPSDVTVLAAIFRAAIFELTDEDYDDDQQEAWAEAADDEEAFATRLTEQLTLVATREGEVAGFVSVKNNTVIDLLYVRPDMAREGVATVLCDAAEKLAQARGAASLKADASDTALPFFQQRGYVPMSRNTVPLGDVWLGNTTVEKRFGEGSAMQ</sequence>
<dbReference type="SUPFAM" id="SSF55729">
    <property type="entry name" value="Acyl-CoA N-acyltransferases (Nat)"/>
    <property type="match status" value="1"/>
</dbReference>
<accession>A0A917FEU9</accession>
<dbReference type="InterPro" id="IPR016181">
    <property type="entry name" value="Acyl_CoA_acyltransferase"/>
</dbReference>
<dbReference type="Proteomes" id="UP000606044">
    <property type="component" value="Unassembled WGS sequence"/>
</dbReference>
<dbReference type="EMBL" id="BMCT01000005">
    <property type="protein sequence ID" value="GGF72703.1"/>
    <property type="molecule type" value="Genomic_DNA"/>
</dbReference>
<dbReference type="PANTHER" id="PTHR43451:SF1">
    <property type="entry name" value="ACETYLTRANSFERASE"/>
    <property type="match status" value="1"/>
</dbReference>
<dbReference type="InterPro" id="IPR000182">
    <property type="entry name" value="GNAT_dom"/>
</dbReference>
<dbReference type="Pfam" id="PF13673">
    <property type="entry name" value="Acetyltransf_10"/>
    <property type="match status" value="1"/>
</dbReference>